<accession>A0ABV4BAF7</accession>
<keyword evidence="4" id="KW-1185">Reference proteome</keyword>
<gene>
    <name evidence="3" type="ORF">AB7A72_22605</name>
</gene>
<dbReference type="RefSeq" id="WP_369461238.1">
    <property type="nucleotide sequence ID" value="NZ_JBGBDC010000012.1"/>
</dbReference>
<comment type="caution">
    <text evidence="3">The sequence shown here is derived from an EMBL/GenBank/DDBJ whole genome shotgun (WGS) entry which is preliminary data.</text>
</comment>
<evidence type="ECO:0000259" key="2">
    <source>
        <dbReference type="Pfam" id="PF18602"/>
    </source>
</evidence>
<reference evidence="3 4" key="1">
    <citation type="journal article" date="2016" name="Int. J. Syst. Evol. Microbiol.">
        <title>Description of Comamonas sediminis sp. nov., isolated from lagoon sediments.</title>
        <authorList>
            <person name="Subhash Y."/>
            <person name="Bang J.J."/>
            <person name="You T.H."/>
            <person name="Lee S.S."/>
        </authorList>
    </citation>
    <scope>NUCLEOTIDE SEQUENCE [LARGE SCALE GENOMIC DNA]</scope>
    <source>
        <strain evidence="3 4">JCM 31169</strain>
    </source>
</reference>
<proteinExistence type="predicted"/>
<evidence type="ECO:0000256" key="1">
    <source>
        <dbReference type="SAM" id="SignalP"/>
    </source>
</evidence>
<dbReference type="Proteomes" id="UP001562178">
    <property type="component" value="Unassembled WGS sequence"/>
</dbReference>
<evidence type="ECO:0000313" key="4">
    <source>
        <dbReference type="Proteomes" id="UP001562178"/>
    </source>
</evidence>
<keyword evidence="1" id="KW-0732">Signal</keyword>
<feature type="signal peptide" evidence="1">
    <location>
        <begin position="1"/>
        <end position="19"/>
    </location>
</feature>
<dbReference type="Gene3D" id="1.10.890.40">
    <property type="match status" value="1"/>
</dbReference>
<dbReference type="EMBL" id="JBGBDC010000012">
    <property type="protein sequence ID" value="MEY2253826.1"/>
    <property type="molecule type" value="Genomic_DNA"/>
</dbReference>
<protein>
    <submittedName>
        <fullName evidence="3">Rap1a/Tai family immunity protein</fullName>
    </submittedName>
</protein>
<evidence type="ECO:0000313" key="3">
    <source>
        <dbReference type="EMBL" id="MEY2253826.1"/>
    </source>
</evidence>
<organism evidence="3 4">
    <name type="scientific">Comamonas sediminis</name>
    <dbReference type="NCBI Taxonomy" id="1783360"/>
    <lineage>
        <taxon>Bacteria</taxon>
        <taxon>Pseudomonadati</taxon>
        <taxon>Pseudomonadota</taxon>
        <taxon>Betaproteobacteria</taxon>
        <taxon>Burkholderiales</taxon>
        <taxon>Comamonadaceae</taxon>
        <taxon>Comamonas</taxon>
    </lineage>
</organism>
<dbReference type="InterPro" id="IPR041238">
    <property type="entry name" value="Rap1a"/>
</dbReference>
<feature type="chain" id="PRO_5046908522" evidence="1">
    <location>
        <begin position="20"/>
        <end position="111"/>
    </location>
</feature>
<feature type="domain" description="Rap1a immunity protein" evidence="2">
    <location>
        <begin position="21"/>
        <end position="109"/>
    </location>
</feature>
<name>A0ABV4BAF7_9BURK</name>
<dbReference type="Pfam" id="PF18602">
    <property type="entry name" value="Rap1a"/>
    <property type="match status" value="1"/>
</dbReference>
<sequence>MIRHLISALCLVAAANANAYSGNDLLNDLTSTKRNGLTPGNALHDGVGMGYIMGASDMLIQSEAVCYPKNIKNGQISSAVQKYLEGNPEKRDAQAALLVYIALTVNFPCKK</sequence>